<comment type="similarity">
    <text evidence="1">Belongs to the prokaryotic/mitochondrial release factor family.</text>
</comment>
<reference evidence="5 6" key="1">
    <citation type="journal article" date="2017" name="Mol. Ecol.">
        <title>Comparative and population genomic landscape of Phellinus noxius: A hypervariable fungus causing root rot in trees.</title>
        <authorList>
            <person name="Chung C.L."/>
            <person name="Lee T.J."/>
            <person name="Akiba M."/>
            <person name="Lee H.H."/>
            <person name="Kuo T.H."/>
            <person name="Liu D."/>
            <person name="Ke H.M."/>
            <person name="Yokoi T."/>
            <person name="Roa M.B."/>
            <person name="Lu M.J."/>
            <person name="Chang Y.Y."/>
            <person name="Ann P.J."/>
            <person name="Tsai J.N."/>
            <person name="Chen C.Y."/>
            <person name="Tzean S.S."/>
            <person name="Ota Y."/>
            <person name="Hattori T."/>
            <person name="Sahashi N."/>
            <person name="Liou R.F."/>
            <person name="Kikuchi T."/>
            <person name="Tsai I.J."/>
        </authorList>
    </citation>
    <scope>NUCLEOTIDE SEQUENCE [LARGE SCALE GENOMIC DNA]</scope>
    <source>
        <strain evidence="5 6">FFPRI411160</strain>
    </source>
</reference>
<dbReference type="Gene3D" id="3.30.160.20">
    <property type="match status" value="1"/>
</dbReference>
<comment type="caution">
    <text evidence="5">The sequence shown here is derived from an EMBL/GenBank/DDBJ whole genome shotgun (WGS) entry which is preliminary data.</text>
</comment>
<dbReference type="PANTHER" id="PTHR43804">
    <property type="entry name" value="LD18447P"/>
    <property type="match status" value="1"/>
</dbReference>
<dbReference type="InterPro" id="IPR045853">
    <property type="entry name" value="Pep_chain_release_fac_I_sf"/>
</dbReference>
<dbReference type="Pfam" id="PF03462">
    <property type="entry name" value="PCRF"/>
    <property type="match status" value="1"/>
</dbReference>
<dbReference type="Pfam" id="PF00472">
    <property type="entry name" value="RF-1"/>
    <property type="match status" value="1"/>
</dbReference>
<dbReference type="GO" id="GO:0032543">
    <property type="term" value="P:mitochondrial translation"/>
    <property type="evidence" value="ECO:0007669"/>
    <property type="project" value="UniProtKB-ARBA"/>
</dbReference>
<dbReference type="GO" id="GO:0003747">
    <property type="term" value="F:translation release factor activity"/>
    <property type="evidence" value="ECO:0007669"/>
    <property type="project" value="InterPro"/>
</dbReference>
<accession>A0A286UDS8</accession>
<protein>
    <submittedName>
        <fullName evidence="5">Peptide chain release factor 1</fullName>
    </submittedName>
</protein>
<evidence type="ECO:0000259" key="4">
    <source>
        <dbReference type="PROSITE" id="PS00745"/>
    </source>
</evidence>
<dbReference type="EMBL" id="NBII01000006">
    <property type="protein sequence ID" value="PAV17674.1"/>
    <property type="molecule type" value="Genomic_DNA"/>
</dbReference>
<dbReference type="PROSITE" id="PS00745">
    <property type="entry name" value="RF_PROK_I"/>
    <property type="match status" value="1"/>
</dbReference>
<organism evidence="5 6">
    <name type="scientific">Pyrrhoderma noxium</name>
    <dbReference type="NCBI Taxonomy" id="2282107"/>
    <lineage>
        <taxon>Eukaryota</taxon>
        <taxon>Fungi</taxon>
        <taxon>Dikarya</taxon>
        <taxon>Basidiomycota</taxon>
        <taxon>Agaricomycotina</taxon>
        <taxon>Agaricomycetes</taxon>
        <taxon>Hymenochaetales</taxon>
        <taxon>Hymenochaetaceae</taxon>
        <taxon>Pyrrhoderma</taxon>
    </lineage>
</organism>
<dbReference type="SUPFAM" id="SSF75620">
    <property type="entry name" value="Release factor"/>
    <property type="match status" value="1"/>
</dbReference>
<feature type="domain" description="Prokaryotic-type class I peptide chain release factors" evidence="4">
    <location>
        <begin position="256"/>
        <end position="272"/>
    </location>
</feature>
<dbReference type="GO" id="GO:0005739">
    <property type="term" value="C:mitochondrion"/>
    <property type="evidence" value="ECO:0007669"/>
    <property type="project" value="GOC"/>
</dbReference>
<dbReference type="Gene3D" id="6.10.140.1950">
    <property type="match status" value="1"/>
</dbReference>
<keyword evidence="3" id="KW-0648">Protein biosynthesis</keyword>
<dbReference type="Proteomes" id="UP000217199">
    <property type="component" value="Unassembled WGS sequence"/>
</dbReference>
<dbReference type="InParanoid" id="A0A286UDS8"/>
<keyword evidence="2" id="KW-0488">Methylation</keyword>
<dbReference type="InterPro" id="IPR000352">
    <property type="entry name" value="Pep_chain_release_fac_I"/>
</dbReference>
<gene>
    <name evidence="5" type="ORF">PNOK_0616000</name>
</gene>
<sequence length="385" mass="43661">MLCTRSGQNSSGVFSVLSKLDEENQRLLSIIRRRVDERNSLVARLNDDPALASSDEHLGRRLKHLEDTYRTWYSWQENRKDLIDTANLLEDEDPDIRDLAAEDYQSLLKDYTNTLEDAFPSLLVLPSKTNTLSALLEIKPGVGGSESSLFLQDLLRMYTRYASLRDWPSKIVAKEDRDGGGMKNAILEIVGEGAYDCLRWESGVHRVQRVPATESSGRVHTSTVQVIVLPLTDEGNQQPDLDNLFDEKDVRIEVMRARGAGGQHVNKTESAVRLTHIPTGITVSMQDERTRAFQVLRARLLDRKIQSDTKERRDTRRQLVKSADRSEKIRTYQYVQDRVTDHRIGLTVKGIAPVLDGNGLQQFLDALHTNHHHALIEDALDGIEE</sequence>
<name>A0A286UDS8_9AGAM</name>
<evidence type="ECO:0000313" key="5">
    <source>
        <dbReference type="EMBL" id="PAV17674.1"/>
    </source>
</evidence>
<dbReference type="STRING" id="2282107.A0A286UDS8"/>
<dbReference type="AlphaFoldDB" id="A0A286UDS8"/>
<dbReference type="InterPro" id="IPR050057">
    <property type="entry name" value="Prokaryotic/Mito_RF"/>
</dbReference>
<evidence type="ECO:0000256" key="1">
    <source>
        <dbReference type="ARBA" id="ARBA00010835"/>
    </source>
</evidence>
<dbReference type="Gene3D" id="3.30.70.1660">
    <property type="match status" value="1"/>
</dbReference>
<dbReference type="OrthoDB" id="2019491at2759"/>
<keyword evidence="6" id="KW-1185">Reference proteome</keyword>
<evidence type="ECO:0000256" key="3">
    <source>
        <dbReference type="ARBA" id="ARBA00022917"/>
    </source>
</evidence>
<dbReference type="PANTHER" id="PTHR43804:SF7">
    <property type="entry name" value="LD18447P"/>
    <property type="match status" value="1"/>
</dbReference>
<evidence type="ECO:0000256" key="2">
    <source>
        <dbReference type="ARBA" id="ARBA00022481"/>
    </source>
</evidence>
<dbReference type="FunCoup" id="A0A286UDS8">
    <property type="interactions" value="501"/>
</dbReference>
<proteinExistence type="inferred from homology"/>
<evidence type="ECO:0000313" key="6">
    <source>
        <dbReference type="Proteomes" id="UP000217199"/>
    </source>
</evidence>
<dbReference type="InterPro" id="IPR005139">
    <property type="entry name" value="PCRF"/>
</dbReference>
<dbReference type="SMART" id="SM00937">
    <property type="entry name" value="PCRF"/>
    <property type="match status" value="1"/>
</dbReference>